<name>A0AAV5ASE9_9AGAM</name>
<reference evidence="3" key="1">
    <citation type="submission" date="2021-10" db="EMBL/GenBank/DDBJ databases">
        <title>De novo Genome Assembly of Clathrus columnatus (Basidiomycota, Fungi) Using Illumina and Nanopore Sequence Data.</title>
        <authorList>
            <person name="Ogiso-Tanaka E."/>
            <person name="Itagaki H."/>
            <person name="Hosoya T."/>
            <person name="Hosaka K."/>
        </authorList>
    </citation>
    <scope>NUCLEOTIDE SEQUENCE</scope>
    <source>
        <strain evidence="3">MO-923</strain>
    </source>
</reference>
<dbReference type="EMBL" id="BPWL01000011">
    <property type="protein sequence ID" value="GJJ15684.1"/>
    <property type="molecule type" value="Genomic_DNA"/>
</dbReference>
<dbReference type="Proteomes" id="UP001050691">
    <property type="component" value="Unassembled WGS sequence"/>
</dbReference>
<accession>A0AAV5ASE9</accession>
<evidence type="ECO:0000259" key="1">
    <source>
        <dbReference type="Pfam" id="PF07287"/>
    </source>
</evidence>
<dbReference type="PANTHER" id="PTHR47585">
    <property type="match status" value="1"/>
</dbReference>
<comment type="caution">
    <text evidence="3">The sequence shown here is derived from an EMBL/GenBank/DDBJ whole genome shotgun (WGS) entry which is preliminary data.</text>
</comment>
<dbReference type="InterPro" id="IPR056362">
    <property type="entry name" value="AtuA-like_ferredoxin_dom"/>
</dbReference>
<evidence type="ECO:0008006" key="5">
    <source>
        <dbReference type="Google" id="ProtNLM"/>
    </source>
</evidence>
<dbReference type="Pfam" id="PF07287">
    <property type="entry name" value="AtuA"/>
    <property type="match status" value="1"/>
</dbReference>
<evidence type="ECO:0000259" key="2">
    <source>
        <dbReference type="Pfam" id="PF23544"/>
    </source>
</evidence>
<dbReference type="PANTHER" id="PTHR47585:SF2">
    <property type="entry name" value="DUF1446 DOMAIN PROTEIN (AFU_ORTHOLOGUE AFUA_6G11420)"/>
    <property type="match status" value="1"/>
</dbReference>
<organism evidence="3 4">
    <name type="scientific">Clathrus columnatus</name>
    <dbReference type="NCBI Taxonomy" id="1419009"/>
    <lineage>
        <taxon>Eukaryota</taxon>
        <taxon>Fungi</taxon>
        <taxon>Dikarya</taxon>
        <taxon>Basidiomycota</taxon>
        <taxon>Agaricomycotina</taxon>
        <taxon>Agaricomycetes</taxon>
        <taxon>Phallomycetidae</taxon>
        <taxon>Phallales</taxon>
        <taxon>Clathraceae</taxon>
        <taxon>Clathrus</taxon>
    </lineage>
</organism>
<evidence type="ECO:0000313" key="3">
    <source>
        <dbReference type="EMBL" id="GJJ15684.1"/>
    </source>
</evidence>
<gene>
    <name evidence="3" type="ORF">Clacol_009962</name>
</gene>
<feature type="domain" description="Acyclic terpene utilisation N-terminal" evidence="1">
    <location>
        <begin position="5"/>
        <end position="448"/>
    </location>
</feature>
<dbReference type="Pfam" id="PF23544">
    <property type="entry name" value="AtuA_ferredoxin"/>
    <property type="match status" value="1"/>
</dbReference>
<keyword evidence="4" id="KW-1185">Reference proteome</keyword>
<sequence>MTRPVLIGNVSAATGDRLDAISRMLTGTYKVDALVGDWLSEMNLSWRAFEHMKDPQKGYDEHFLQSFKLAAEEFASQNVKLVVNAGAFNPRGLVVQVERILAQYGDKGKAKVVAWIEGDNVEAQCRDHPEEIRHLHDGTSLKEWKLQAVTSNVYLGAWGIARALQEGADIVIAGRITDASPVMALAAWWHGWQQHELDKMAQALAAGHILECGTYVTGGNFSGFKSALSNFFDLGHPIAQISDDGTTIITKQPCDNGYITVETMTCQILYEIQGPFYYNSDVIADLTNISFTEEGPDRIRICNVRGLPAPETLKVVLQGHGGYQGELAFHPTGLDIKEKFESFKLMTERILKDDLVNGDLTLLECQLYGSEVIDPRSQREATAYIRIFFQGKTEEVVRRAGVLALSNYIQGYPGVMPNLDTRLAQPKPFLILWPGVISRSMVIQTVHIKDRVIQVEESMPITPLLELPKQPSYEPTSPIPLPNFGPTVPAPLGHVVYARSGDKGPNVNISLFCSGRNEQEAIEKWHWLRNFLSSAMLRRLLAHDAARVRKIERCEFPNLRVVHFVLHGILETGVGSTAVLDSLGKNVAEFLRARVVDIPSQFYNLKAKI</sequence>
<dbReference type="InterPro" id="IPR010839">
    <property type="entry name" value="AtuA_N"/>
</dbReference>
<evidence type="ECO:0000313" key="4">
    <source>
        <dbReference type="Proteomes" id="UP001050691"/>
    </source>
</evidence>
<proteinExistence type="predicted"/>
<dbReference type="AlphaFoldDB" id="A0AAV5ASE9"/>
<protein>
    <recommendedName>
        <fullName evidence="5">DUF1446-domain-containing protein</fullName>
    </recommendedName>
</protein>
<feature type="domain" description="AtuA-like ferredoxin-fold" evidence="2">
    <location>
        <begin position="491"/>
        <end position="593"/>
    </location>
</feature>